<dbReference type="SUPFAM" id="SSF53474">
    <property type="entry name" value="alpha/beta-Hydrolases"/>
    <property type="match status" value="1"/>
</dbReference>
<name>A0A1B2JBY8_PICPA</name>
<evidence type="ECO:0000313" key="4">
    <source>
        <dbReference type="Proteomes" id="UP000094565"/>
    </source>
</evidence>
<accession>A0A1B2JBY8</accession>
<dbReference type="EMBL" id="CP014585">
    <property type="protein sequence ID" value="ANZ75441.1"/>
    <property type="molecule type" value="Genomic_DNA"/>
</dbReference>
<proteinExistence type="inferred from homology"/>
<dbReference type="Pfam" id="PF05057">
    <property type="entry name" value="DUF676"/>
    <property type="match status" value="1"/>
</dbReference>
<gene>
    <name evidence="3" type="primary">TGL2</name>
    <name evidence="3" type="ORF">ATY40_BA7502351</name>
</gene>
<organism evidence="3 4">
    <name type="scientific">Komagataella pastoris</name>
    <name type="common">Yeast</name>
    <name type="synonym">Pichia pastoris</name>
    <dbReference type="NCBI Taxonomy" id="4922"/>
    <lineage>
        <taxon>Eukaryota</taxon>
        <taxon>Fungi</taxon>
        <taxon>Dikarya</taxon>
        <taxon>Ascomycota</taxon>
        <taxon>Saccharomycotina</taxon>
        <taxon>Pichiomycetes</taxon>
        <taxon>Pichiales</taxon>
        <taxon>Pichiaceae</taxon>
        <taxon>Komagataella</taxon>
    </lineage>
</organism>
<dbReference type="PANTHER" id="PTHR11440">
    <property type="entry name" value="LECITHIN-CHOLESTEROL ACYLTRANSFERASE-RELATED"/>
    <property type="match status" value="1"/>
</dbReference>
<protein>
    <submittedName>
        <fullName evidence="3">BA75_02351T0</fullName>
    </submittedName>
</protein>
<dbReference type="Gene3D" id="3.40.50.1820">
    <property type="entry name" value="alpha/beta hydrolase"/>
    <property type="match status" value="1"/>
</dbReference>
<comment type="similarity">
    <text evidence="1">Belongs to the putative lipase ROG1 family.</text>
</comment>
<dbReference type="OrthoDB" id="5592486at2759"/>
<feature type="domain" description="DUF676" evidence="2">
    <location>
        <begin position="159"/>
        <end position="207"/>
    </location>
</feature>
<keyword evidence="4" id="KW-1185">Reference proteome</keyword>
<dbReference type="AlphaFoldDB" id="A0A1B2JBY8"/>
<sequence length="340" mass="38320">MLLVGKPSLRFPFGLFYFSFSTYDLESSILLDKKEPQIRTPNDSNDIVISDRFEIIRNDYKAPKYPLVLCHGLSGFDKLILLPSLKFLHAADTRKPELSGFSIDYWNGIKEALQDIGCTVLTGKVPPFGTIRERAEKLDSFIEKEAAALLKATHCGADSKPIKVNLIAHSMGGLDCRYLITKLQQSNYEVMSLTTIATPHYGSAMADWCQKYASKALLPKSISELSINSMKTFNQEVLDKNNVKYFSYGARFCPNLSYVFFPSWKIIFDMEGDNDGMVSVTSSKWGTYLGTLDNVDHLDLINWRNEARVAINLLMFKKGLKFNAVALYLEIADQLAREGL</sequence>
<dbReference type="Proteomes" id="UP000094565">
    <property type="component" value="Chromosome 2"/>
</dbReference>
<dbReference type="InterPro" id="IPR029058">
    <property type="entry name" value="AB_hydrolase_fold"/>
</dbReference>
<evidence type="ECO:0000259" key="2">
    <source>
        <dbReference type="Pfam" id="PF05057"/>
    </source>
</evidence>
<evidence type="ECO:0000256" key="1">
    <source>
        <dbReference type="ARBA" id="ARBA00007920"/>
    </source>
</evidence>
<dbReference type="InterPro" id="IPR007751">
    <property type="entry name" value="DUF676_lipase-like"/>
</dbReference>
<evidence type="ECO:0000313" key="3">
    <source>
        <dbReference type="EMBL" id="ANZ75441.1"/>
    </source>
</evidence>
<reference evidence="3 4" key="1">
    <citation type="submission" date="2016-02" db="EMBL/GenBank/DDBJ databases">
        <title>Comparative genomic and transcriptomic foundation for Pichia pastoris.</title>
        <authorList>
            <person name="Love K.R."/>
            <person name="Shah K.A."/>
            <person name="Whittaker C.A."/>
            <person name="Wu J."/>
            <person name="Bartlett M.C."/>
            <person name="Ma D."/>
            <person name="Leeson R.L."/>
            <person name="Priest M."/>
            <person name="Young S.K."/>
            <person name="Love J.C."/>
        </authorList>
    </citation>
    <scope>NUCLEOTIDE SEQUENCE [LARGE SCALE GENOMIC DNA]</scope>
    <source>
        <strain evidence="3 4">ATCC 28485</strain>
    </source>
</reference>